<accession>A0A8H4RI31</accession>
<comment type="caution">
    <text evidence="3">The sequence shown here is derived from an EMBL/GenBank/DDBJ whole genome shotgun (WGS) entry which is preliminary data.</text>
</comment>
<name>A0A8H4RI31_9HELO</name>
<dbReference type="PANTHER" id="PTHR42339:SF1">
    <property type="entry name" value="HISTONE H1"/>
    <property type="match status" value="1"/>
</dbReference>
<feature type="compositionally biased region" description="Polar residues" evidence="1">
    <location>
        <begin position="1"/>
        <end position="23"/>
    </location>
</feature>
<organism evidence="3 4">
    <name type="scientific">Cudoniella acicularis</name>
    <dbReference type="NCBI Taxonomy" id="354080"/>
    <lineage>
        <taxon>Eukaryota</taxon>
        <taxon>Fungi</taxon>
        <taxon>Dikarya</taxon>
        <taxon>Ascomycota</taxon>
        <taxon>Pezizomycotina</taxon>
        <taxon>Leotiomycetes</taxon>
        <taxon>Helotiales</taxon>
        <taxon>Tricladiaceae</taxon>
        <taxon>Cudoniella</taxon>
    </lineage>
</organism>
<feature type="domain" description="DUF7726" evidence="2">
    <location>
        <begin position="57"/>
        <end position="128"/>
    </location>
</feature>
<proteinExistence type="predicted"/>
<evidence type="ECO:0000313" key="3">
    <source>
        <dbReference type="EMBL" id="KAF4630038.1"/>
    </source>
</evidence>
<keyword evidence="4" id="KW-1185">Reference proteome</keyword>
<protein>
    <recommendedName>
        <fullName evidence="2">DUF7726 domain-containing protein</fullName>
    </recommendedName>
</protein>
<dbReference type="AlphaFoldDB" id="A0A8H4RI31"/>
<evidence type="ECO:0000313" key="4">
    <source>
        <dbReference type="Proteomes" id="UP000566819"/>
    </source>
</evidence>
<dbReference type="Pfam" id="PF24852">
    <property type="entry name" value="DUF7726"/>
    <property type="match status" value="2"/>
</dbReference>
<dbReference type="InterPro" id="IPR056143">
    <property type="entry name" value="DUF7726"/>
</dbReference>
<evidence type="ECO:0000256" key="1">
    <source>
        <dbReference type="SAM" id="MobiDB-lite"/>
    </source>
</evidence>
<sequence length="284" mass="31487">MASKTATTRQPLGDVSNNLSISAPSGGLEKPASKSTKRKATEEPREEIDIDDDRCQMVDISCDRVRTKIRNFINSGEMKVGEFQKAIGTNSKSYGSFMGQSGAYKGSGSSVYVNAFAFFKHRELNGIKAAKKKVKKEDEAKKTDVSGIELEGEEEEEVPVYDTCDEVRKKIRAYLADPSVTQAGFCREISKTYRDGKKVSSASLTGFLGKKGPTAGNTSAAFYASYVFFEKLRIRDRKPKSKMREEMEGIYAGTGMEVNERLDRGVIVPIGVHPYEDKYGRIQF</sequence>
<feature type="region of interest" description="Disordered" evidence="1">
    <location>
        <begin position="1"/>
        <end position="48"/>
    </location>
</feature>
<dbReference type="PANTHER" id="PTHR42339">
    <property type="entry name" value="HISTONE H1"/>
    <property type="match status" value="1"/>
</dbReference>
<evidence type="ECO:0000259" key="2">
    <source>
        <dbReference type="Pfam" id="PF24852"/>
    </source>
</evidence>
<dbReference type="OrthoDB" id="2592504at2759"/>
<gene>
    <name evidence="3" type="ORF">G7Y89_g8109</name>
</gene>
<reference evidence="3 4" key="1">
    <citation type="submission" date="2020-03" db="EMBL/GenBank/DDBJ databases">
        <title>Draft Genome Sequence of Cudoniella acicularis.</title>
        <authorList>
            <person name="Buettner E."/>
            <person name="Kellner H."/>
        </authorList>
    </citation>
    <scope>NUCLEOTIDE SEQUENCE [LARGE SCALE GENOMIC DNA]</scope>
    <source>
        <strain evidence="3 4">DSM 108380</strain>
    </source>
</reference>
<dbReference type="Proteomes" id="UP000566819">
    <property type="component" value="Unassembled WGS sequence"/>
</dbReference>
<feature type="domain" description="DUF7726" evidence="2">
    <location>
        <begin position="158"/>
        <end position="236"/>
    </location>
</feature>
<dbReference type="EMBL" id="JAAMPI010000597">
    <property type="protein sequence ID" value="KAF4630038.1"/>
    <property type="molecule type" value="Genomic_DNA"/>
</dbReference>